<dbReference type="AlphaFoldDB" id="A0A5N6E8F1"/>
<evidence type="ECO:0000256" key="1">
    <source>
        <dbReference type="SAM" id="SignalP"/>
    </source>
</evidence>
<feature type="signal peptide" evidence="1">
    <location>
        <begin position="1"/>
        <end position="20"/>
    </location>
</feature>
<dbReference type="EMBL" id="ML734019">
    <property type="protein sequence ID" value="KAB8212690.1"/>
    <property type="molecule type" value="Genomic_DNA"/>
</dbReference>
<name>A0A5N6E8F1_9EURO</name>
<proteinExistence type="predicted"/>
<reference evidence="2 3" key="1">
    <citation type="submission" date="2019-04" db="EMBL/GenBank/DDBJ databases">
        <title>Fungal friends and foes A comparative genomics study of 23 Aspergillus species from section Flavi.</title>
        <authorList>
            <consortium name="DOE Joint Genome Institute"/>
            <person name="Kjaerbolling I."/>
            <person name="Vesth T.C."/>
            <person name="Frisvad J.C."/>
            <person name="Nybo J.L."/>
            <person name="Theobald S."/>
            <person name="Kildgaard S."/>
            <person name="Petersen T.I."/>
            <person name="Kuo A."/>
            <person name="Sato A."/>
            <person name="Lyhne E.K."/>
            <person name="Kogle M.E."/>
            <person name="Wiebenga A."/>
            <person name="Kun R.S."/>
            <person name="Lubbers R.J."/>
            <person name="Makela M.R."/>
            <person name="Barry K."/>
            <person name="Chovatia M."/>
            <person name="Clum A."/>
            <person name="Daum C."/>
            <person name="Haridas S."/>
            <person name="He G."/>
            <person name="LaButti K."/>
            <person name="Lipzen A."/>
            <person name="Mondo S."/>
            <person name="Pangilinan J."/>
            <person name="Riley R."/>
            <person name="Salamov A."/>
            <person name="Simmons B.A."/>
            <person name="Magnuson J.K."/>
            <person name="Henrissat B."/>
            <person name="Mortensen U.H."/>
            <person name="Larsen T.O."/>
            <person name="De vries R.P."/>
            <person name="Grigoriev I.V."/>
            <person name="Machida M."/>
            <person name="Baker S.E."/>
            <person name="Andersen M.R."/>
        </authorList>
    </citation>
    <scope>NUCLEOTIDE SEQUENCE [LARGE SCALE GENOMIC DNA]</scope>
    <source>
        <strain evidence="2 3">CBS 126849</strain>
    </source>
</reference>
<keyword evidence="1" id="KW-0732">Signal</keyword>
<gene>
    <name evidence="2" type="ORF">BDV33DRAFT_186313</name>
</gene>
<evidence type="ECO:0000313" key="2">
    <source>
        <dbReference type="EMBL" id="KAB8212690.1"/>
    </source>
</evidence>
<accession>A0A5N6E8F1</accession>
<protein>
    <submittedName>
        <fullName evidence="2">Uncharacterized protein</fullName>
    </submittedName>
</protein>
<sequence>MAQKSVLWLWLCLLAPTTLANQASPASDILVLLLILPPRRRFITPAARSRPRVVQAMSVMFNSDTSVGSLRVQPTKKSAESWQYTEVCGPLCSEG</sequence>
<dbReference type="Proteomes" id="UP000326799">
    <property type="component" value="Unassembled WGS sequence"/>
</dbReference>
<evidence type="ECO:0000313" key="3">
    <source>
        <dbReference type="Proteomes" id="UP000326799"/>
    </source>
</evidence>
<organism evidence="2 3">
    <name type="scientific">Aspergillus novoparasiticus</name>
    <dbReference type="NCBI Taxonomy" id="986946"/>
    <lineage>
        <taxon>Eukaryota</taxon>
        <taxon>Fungi</taxon>
        <taxon>Dikarya</taxon>
        <taxon>Ascomycota</taxon>
        <taxon>Pezizomycotina</taxon>
        <taxon>Eurotiomycetes</taxon>
        <taxon>Eurotiomycetidae</taxon>
        <taxon>Eurotiales</taxon>
        <taxon>Aspergillaceae</taxon>
        <taxon>Aspergillus</taxon>
        <taxon>Aspergillus subgen. Circumdati</taxon>
    </lineage>
</organism>
<feature type="chain" id="PRO_5024897302" evidence="1">
    <location>
        <begin position="21"/>
        <end position="95"/>
    </location>
</feature>
<keyword evidence="3" id="KW-1185">Reference proteome</keyword>